<comment type="caution">
    <text evidence="4">The sequence shown here is derived from an EMBL/GenBank/DDBJ whole genome shotgun (WGS) entry which is preliminary data.</text>
</comment>
<dbReference type="Pfam" id="PF16661">
    <property type="entry name" value="Lactamase_B_6"/>
    <property type="match status" value="1"/>
</dbReference>
<feature type="domain" description="Metallo-beta-lactamase" evidence="3">
    <location>
        <begin position="101"/>
        <end position="240"/>
    </location>
</feature>
<sequence length="655" mass="73574">MRIRCIDHQAPQPKTFVVELEEHSVLLNCPLETFVLNPTRAVPETPVDHANSSDDLASILADVGSLNKSADSTAGLASTSESINYEDRCVFRIPSFELVDLNSIDAILISNSESMLGLPFLTEYMGYKGKIFATTPTVEFARQRMEELVIYHRRLGSYVPPRSKAEFSQRLNNTSTSGTWRSIYTMSDIASCIEKVRKVRYAEILSLRSNMQLVARSSGYSLGSTNWVLETHFKKIVLMSSSSLQNIHPAPLDTTVFDRADVILVSDLKRERFDHPTLYNDNMKKLLITTVRALREKHSVIFPISSMGIVFDLINELKQYFASMEATMGWNLQNVPFYVVSPTGERSLKYANICGDWMNPHLEELIYIATMPLSHGELLEQKTLRVLDTPAWQSTNNTPLQEPFVAFAGNHDNTDKGPTAWLLSQWGHSPGNVAIYTDIHMPRTMAARTLRGKKIQFMHFPLETRTGLWDTLSLLQTHWLSTGDLSRHLVVPKHTNLSELMEECKQKANVYIYEDDTPVDIDLHQQWRTVALSEQMATLIRPRPLLGGQGMFAPVNALLNTYDNVLELRPNVSVPSHESLPLIMEPMNVEKLVEILCKLGIPLSSITAGKTESGGAVLTFVVNGESSSVLLDGTVQVRTSDEKMRLLLRDALLSH</sequence>
<dbReference type="EMBL" id="JABAYA010000012">
    <property type="protein sequence ID" value="KAF7730988.1"/>
    <property type="molecule type" value="Genomic_DNA"/>
</dbReference>
<organism evidence="4 5">
    <name type="scientific">Apophysomyces ossiformis</name>
    <dbReference type="NCBI Taxonomy" id="679940"/>
    <lineage>
        <taxon>Eukaryota</taxon>
        <taxon>Fungi</taxon>
        <taxon>Fungi incertae sedis</taxon>
        <taxon>Mucoromycota</taxon>
        <taxon>Mucoromycotina</taxon>
        <taxon>Mucoromycetes</taxon>
        <taxon>Mucorales</taxon>
        <taxon>Mucorineae</taxon>
        <taxon>Mucoraceae</taxon>
        <taxon>Apophysomyces</taxon>
    </lineage>
</organism>
<evidence type="ECO:0000313" key="5">
    <source>
        <dbReference type="Proteomes" id="UP000605846"/>
    </source>
</evidence>
<dbReference type="GO" id="GO:0034472">
    <property type="term" value="P:snRNA 3'-end processing"/>
    <property type="evidence" value="ECO:0007669"/>
    <property type="project" value="TreeGrafter"/>
</dbReference>
<dbReference type="GO" id="GO:0032039">
    <property type="term" value="C:integrator complex"/>
    <property type="evidence" value="ECO:0007669"/>
    <property type="project" value="InterPro"/>
</dbReference>
<dbReference type="InterPro" id="IPR036866">
    <property type="entry name" value="RibonucZ/Hydroxyglut_hydro"/>
</dbReference>
<evidence type="ECO:0000256" key="2">
    <source>
        <dbReference type="ARBA" id="ARBA00023242"/>
    </source>
</evidence>
<dbReference type="SUPFAM" id="SSF56281">
    <property type="entry name" value="Metallo-hydrolase/oxidoreductase"/>
    <property type="match status" value="1"/>
</dbReference>
<dbReference type="PANTHER" id="PTHR46094:SF1">
    <property type="entry name" value="INTEGRATOR COMPLEX SUBUNIT 9"/>
    <property type="match status" value="1"/>
</dbReference>
<dbReference type="InterPro" id="IPR001279">
    <property type="entry name" value="Metallo-B-lactamas"/>
</dbReference>
<dbReference type="Proteomes" id="UP000605846">
    <property type="component" value="Unassembled WGS sequence"/>
</dbReference>
<dbReference type="OrthoDB" id="5600060at2759"/>
<keyword evidence="2" id="KW-0539">Nucleus</keyword>
<reference evidence="4" key="1">
    <citation type="submission" date="2020-01" db="EMBL/GenBank/DDBJ databases">
        <title>Genome Sequencing of Three Apophysomyces-Like Fungal Strains Confirms a Novel Fungal Genus in the Mucoromycota with divergent Burkholderia-like Endosymbiotic Bacteria.</title>
        <authorList>
            <person name="Stajich J.E."/>
            <person name="Macias A.M."/>
            <person name="Carter-House D."/>
            <person name="Lovett B."/>
            <person name="Kasson L.R."/>
            <person name="Berry K."/>
            <person name="Grigoriev I."/>
            <person name="Chang Y."/>
            <person name="Spatafora J."/>
            <person name="Kasson M.T."/>
        </authorList>
    </citation>
    <scope>NUCLEOTIDE SEQUENCE</scope>
    <source>
        <strain evidence="4">NRRL A-21654</strain>
    </source>
</reference>
<evidence type="ECO:0000259" key="3">
    <source>
        <dbReference type="Pfam" id="PF16661"/>
    </source>
</evidence>
<comment type="subcellular location">
    <subcellularLocation>
        <location evidence="1">Nucleus</location>
    </subcellularLocation>
</comment>
<dbReference type="InterPro" id="IPR027074">
    <property type="entry name" value="Integrator_9su"/>
</dbReference>
<dbReference type="PANTHER" id="PTHR46094">
    <property type="entry name" value="INTEGRATOR COMPLEX SUBUNIT 9"/>
    <property type="match status" value="1"/>
</dbReference>
<gene>
    <name evidence="4" type="primary">INTS9</name>
    <name evidence="4" type="ORF">EC973_001034</name>
</gene>
<evidence type="ECO:0000256" key="1">
    <source>
        <dbReference type="ARBA" id="ARBA00004123"/>
    </source>
</evidence>
<name>A0A8H7EV71_9FUNG</name>
<proteinExistence type="predicted"/>
<evidence type="ECO:0000313" key="4">
    <source>
        <dbReference type="EMBL" id="KAF7730988.1"/>
    </source>
</evidence>
<dbReference type="AlphaFoldDB" id="A0A8H7EV71"/>
<accession>A0A8H7EV71</accession>
<keyword evidence="5" id="KW-1185">Reference proteome</keyword>
<dbReference type="Gene3D" id="3.60.15.10">
    <property type="entry name" value="Ribonuclease Z/Hydroxyacylglutathione hydrolase-like"/>
    <property type="match status" value="1"/>
</dbReference>
<protein>
    <submittedName>
        <fullName evidence="4">Integrator complex subunit 9</fullName>
    </submittedName>
</protein>